<keyword evidence="2" id="KW-0753">Steroid metabolism</keyword>
<evidence type="ECO:0000313" key="4">
    <source>
        <dbReference type="EMBL" id="MCQ4636273.1"/>
    </source>
</evidence>
<comment type="caution">
    <text evidence="4">The sequence shown here is derived from an EMBL/GenBank/DDBJ whole genome shotgun (WGS) entry which is preliminary data.</text>
</comment>
<evidence type="ECO:0000313" key="5">
    <source>
        <dbReference type="Proteomes" id="UP001524502"/>
    </source>
</evidence>
<dbReference type="PANTHER" id="PTHR42879">
    <property type="entry name" value="3-OXOACYL-(ACYL-CARRIER-PROTEIN) REDUCTASE"/>
    <property type="match status" value="1"/>
</dbReference>
<evidence type="ECO:0000256" key="1">
    <source>
        <dbReference type="ARBA" id="ARBA00006484"/>
    </source>
</evidence>
<keyword evidence="2" id="KW-0443">Lipid metabolism</keyword>
<comment type="similarity">
    <text evidence="1 3">Belongs to the short-chain dehydrogenases/reductases (SDR) family.</text>
</comment>
<dbReference type="EMBL" id="JANFXK010000005">
    <property type="protein sequence ID" value="MCQ4636273.1"/>
    <property type="molecule type" value="Genomic_DNA"/>
</dbReference>
<proteinExistence type="inferred from homology"/>
<name>A0ABT1RM59_9FIRM</name>
<dbReference type="SUPFAM" id="SSF51735">
    <property type="entry name" value="NAD(P)-binding Rossmann-fold domains"/>
    <property type="match status" value="1"/>
</dbReference>
<dbReference type="InterPro" id="IPR020904">
    <property type="entry name" value="Sc_DH/Rdtase_CS"/>
</dbReference>
<dbReference type="InterPro" id="IPR002347">
    <property type="entry name" value="SDR_fam"/>
</dbReference>
<dbReference type="PANTHER" id="PTHR42879:SF2">
    <property type="entry name" value="3-OXOACYL-[ACYL-CARRIER-PROTEIN] REDUCTASE FABG"/>
    <property type="match status" value="1"/>
</dbReference>
<dbReference type="PRINTS" id="PR00081">
    <property type="entry name" value="GDHRDH"/>
</dbReference>
<reference evidence="4 5" key="1">
    <citation type="submission" date="2022-06" db="EMBL/GenBank/DDBJ databases">
        <title>Isolation of gut microbiota from human fecal samples.</title>
        <authorList>
            <person name="Pamer E.G."/>
            <person name="Barat B."/>
            <person name="Waligurski E."/>
            <person name="Medina S."/>
            <person name="Paddock L."/>
            <person name="Mostad J."/>
        </authorList>
    </citation>
    <scope>NUCLEOTIDE SEQUENCE [LARGE SCALE GENOMIC DNA]</scope>
    <source>
        <strain evidence="4 5">SL.3.17</strain>
    </source>
</reference>
<dbReference type="CDD" id="cd05233">
    <property type="entry name" value="SDR_c"/>
    <property type="match status" value="1"/>
</dbReference>
<accession>A0ABT1RM59</accession>
<dbReference type="PRINTS" id="PR00080">
    <property type="entry name" value="SDRFAMILY"/>
</dbReference>
<organism evidence="4 5">
    <name type="scientific">Anaerovorax odorimutans</name>
    <dbReference type="NCBI Taxonomy" id="109327"/>
    <lineage>
        <taxon>Bacteria</taxon>
        <taxon>Bacillati</taxon>
        <taxon>Bacillota</taxon>
        <taxon>Clostridia</taxon>
        <taxon>Peptostreptococcales</taxon>
        <taxon>Anaerovoracaceae</taxon>
        <taxon>Anaerovorax</taxon>
    </lineage>
</organism>
<protein>
    <submittedName>
        <fullName evidence="4">SDR family oxidoreductase</fullName>
    </submittedName>
</protein>
<keyword evidence="5" id="KW-1185">Reference proteome</keyword>
<evidence type="ECO:0000256" key="3">
    <source>
        <dbReference type="RuleBase" id="RU000363"/>
    </source>
</evidence>
<dbReference type="Proteomes" id="UP001524502">
    <property type="component" value="Unassembled WGS sequence"/>
</dbReference>
<dbReference type="InterPro" id="IPR050259">
    <property type="entry name" value="SDR"/>
</dbReference>
<dbReference type="Gene3D" id="3.40.50.720">
    <property type="entry name" value="NAD(P)-binding Rossmann-like Domain"/>
    <property type="match status" value="1"/>
</dbReference>
<dbReference type="Pfam" id="PF00106">
    <property type="entry name" value="adh_short"/>
    <property type="match status" value="1"/>
</dbReference>
<sequence>MKRTNQTANEKVVLVTGGTGGIGKAIAAAFLRIGERVYITGRKEKTLEKARNELSQISKRIDMIKGDVSRTADCRNIVNTLINQEKRLDILINCAGICYEKYIEDVSEKDWELMINTNLRGPFFLIKYAVPYLSESKGCVVNVGSTAGVMGFDADSVYCASKGGLTLMTKALAFECARHGIRINIVSPDMVKTDMLDEGFTRSKMDNRAEYDRMKLANYPQSEDDVRFITPEDVAKSVMFLAYNDCSETITGANLIMDFGLTAGRF</sequence>
<dbReference type="RefSeq" id="WP_256131456.1">
    <property type="nucleotide sequence ID" value="NZ_JANFXK010000005.1"/>
</dbReference>
<gene>
    <name evidence="4" type="ORF">NE619_05990</name>
</gene>
<dbReference type="PROSITE" id="PS00061">
    <property type="entry name" value="ADH_SHORT"/>
    <property type="match status" value="1"/>
</dbReference>
<evidence type="ECO:0000256" key="2">
    <source>
        <dbReference type="ARBA" id="ARBA00023221"/>
    </source>
</evidence>
<dbReference type="InterPro" id="IPR036291">
    <property type="entry name" value="NAD(P)-bd_dom_sf"/>
</dbReference>